<proteinExistence type="predicted"/>
<dbReference type="RefSeq" id="WP_251917453.1">
    <property type="nucleotide sequence ID" value="NZ_JAMRXG010000018.1"/>
</dbReference>
<keyword evidence="3" id="KW-1185">Reference proteome</keyword>
<gene>
    <name evidence="2" type="ORF">NDR86_31380</name>
</gene>
<protein>
    <recommendedName>
        <fullName evidence="4">Secreted protein</fullName>
    </recommendedName>
</protein>
<sequence>MRINNLGRTLAAIAITVGTVVAAPTLAGSSPVPQGDTQLPVVGADLVCDVGGQADFGINEHGVFSGIYAASYRHCFSPNGTASKYSSWLAYAPVTVTGCPQTKFTGSARLIWTNRDGVTVEYGTADYEISLDLLALRATLFIKITSGPLNGAEVHSVDAITTDAGTVDCGGTLPGIQRVFLDGGVEFRRP</sequence>
<dbReference type="EMBL" id="JAMRXG010000018">
    <property type="protein sequence ID" value="MCM6777995.1"/>
    <property type="molecule type" value="Genomic_DNA"/>
</dbReference>
<evidence type="ECO:0000313" key="2">
    <source>
        <dbReference type="EMBL" id="MCM6777995.1"/>
    </source>
</evidence>
<name>A0A9X2ECR9_9NOCA</name>
<evidence type="ECO:0000256" key="1">
    <source>
        <dbReference type="SAM" id="SignalP"/>
    </source>
</evidence>
<keyword evidence="1" id="KW-0732">Signal</keyword>
<organism evidence="2 3">
    <name type="scientific">Nocardia pulmonis</name>
    <dbReference type="NCBI Taxonomy" id="2951408"/>
    <lineage>
        <taxon>Bacteria</taxon>
        <taxon>Bacillati</taxon>
        <taxon>Actinomycetota</taxon>
        <taxon>Actinomycetes</taxon>
        <taxon>Mycobacteriales</taxon>
        <taxon>Nocardiaceae</taxon>
        <taxon>Nocardia</taxon>
    </lineage>
</organism>
<feature type="signal peptide" evidence="1">
    <location>
        <begin position="1"/>
        <end position="22"/>
    </location>
</feature>
<reference evidence="2" key="1">
    <citation type="submission" date="2022-06" db="EMBL/GenBank/DDBJ databases">
        <title>Novel species in genus nocardia.</title>
        <authorList>
            <person name="Li F."/>
        </authorList>
    </citation>
    <scope>NUCLEOTIDE SEQUENCE</scope>
    <source>
        <strain evidence="2">CDC141</strain>
    </source>
</reference>
<accession>A0A9X2ECR9</accession>
<dbReference type="Proteomes" id="UP001139157">
    <property type="component" value="Unassembled WGS sequence"/>
</dbReference>
<evidence type="ECO:0008006" key="4">
    <source>
        <dbReference type="Google" id="ProtNLM"/>
    </source>
</evidence>
<evidence type="ECO:0000313" key="3">
    <source>
        <dbReference type="Proteomes" id="UP001139157"/>
    </source>
</evidence>
<dbReference type="AlphaFoldDB" id="A0A9X2ECR9"/>
<comment type="caution">
    <text evidence="2">The sequence shown here is derived from an EMBL/GenBank/DDBJ whole genome shotgun (WGS) entry which is preliminary data.</text>
</comment>
<feature type="chain" id="PRO_5040789392" description="Secreted protein" evidence="1">
    <location>
        <begin position="23"/>
        <end position="190"/>
    </location>
</feature>